<accession>A0AAV7U8V5</accession>
<dbReference type="AlphaFoldDB" id="A0AAV7U8V5"/>
<dbReference type="EMBL" id="JANPWB010000005">
    <property type="protein sequence ID" value="KAJ1184920.1"/>
    <property type="molecule type" value="Genomic_DNA"/>
</dbReference>
<evidence type="ECO:0000313" key="3">
    <source>
        <dbReference type="Proteomes" id="UP001066276"/>
    </source>
</evidence>
<proteinExistence type="predicted"/>
<keyword evidence="3" id="KW-1185">Reference proteome</keyword>
<organism evidence="2 3">
    <name type="scientific">Pleurodeles waltl</name>
    <name type="common">Iberian ribbed newt</name>
    <dbReference type="NCBI Taxonomy" id="8319"/>
    <lineage>
        <taxon>Eukaryota</taxon>
        <taxon>Metazoa</taxon>
        <taxon>Chordata</taxon>
        <taxon>Craniata</taxon>
        <taxon>Vertebrata</taxon>
        <taxon>Euteleostomi</taxon>
        <taxon>Amphibia</taxon>
        <taxon>Batrachia</taxon>
        <taxon>Caudata</taxon>
        <taxon>Salamandroidea</taxon>
        <taxon>Salamandridae</taxon>
        <taxon>Pleurodelinae</taxon>
        <taxon>Pleurodeles</taxon>
    </lineage>
</organism>
<dbReference type="Proteomes" id="UP001066276">
    <property type="component" value="Chromosome 3_1"/>
</dbReference>
<gene>
    <name evidence="2" type="ORF">NDU88_001717</name>
</gene>
<feature type="region of interest" description="Disordered" evidence="1">
    <location>
        <begin position="1"/>
        <end position="24"/>
    </location>
</feature>
<name>A0AAV7U8V5_PLEWA</name>
<reference evidence="2" key="1">
    <citation type="journal article" date="2022" name="bioRxiv">
        <title>Sequencing and chromosome-scale assembly of the giantPleurodeles waltlgenome.</title>
        <authorList>
            <person name="Brown T."/>
            <person name="Elewa A."/>
            <person name="Iarovenko S."/>
            <person name="Subramanian E."/>
            <person name="Araus A.J."/>
            <person name="Petzold A."/>
            <person name="Susuki M."/>
            <person name="Suzuki K.-i.T."/>
            <person name="Hayashi T."/>
            <person name="Toyoda A."/>
            <person name="Oliveira C."/>
            <person name="Osipova E."/>
            <person name="Leigh N.D."/>
            <person name="Simon A."/>
            <person name="Yun M.H."/>
        </authorList>
    </citation>
    <scope>NUCLEOTIDE SEQUENCE</scope>
    <source>
        <strain evidence="2">20211129_DDA</strain>
        <tissue evidence="2">Liver</tissue>
    </source>
</reference>
<protein>
    <submittedName>
        <fullName evidence="2">Uncharacterized protein</fullName>
    </submittedName>
</protein>
<evidence type="ECO:0000256" key="1">
    <source>
        <dbReference type="SAM" id="MobiDB-lite"/>
    </source>
</evidence>
<sequence>MDGEGTRPRVTEGQRARRRAGARASCQAATSPAELLELFLSASRWNQEEAKHQLVGKQEQCIPQKHDVVLFVSPLACLPTFSRLN</sequence>
<comment type="caution">
    <text evidence="2">The sequence shown here is derived from an EMBL/GenBank/DDBJ whole genome shotgun (WGS) entry which is preliminary data.</text>
</comment>
<evidence type="ECO:0000313" key="2">
    <source>
        <dbReference type="EMBL" id="KAJ1184920.1"/>
    </source>
</evidence>
<feature type="compositionally biased region" description="Basic and acidic residues" evidence="1">
    <location>
        <begin position="1"/>
        <end position="15"/>
    </location>
</feature>